<comment type="caution">
    <text evidence="2">The sequence shown here is derived from an EMBL/GenBank/DDBJ whole genome shotgun (WGS) entry which is preliminary data.</text>
</comment>
<keyword evidence="1" id="KW-0812">Transmembrane</keyword>
<accession>A0A812D8R8</accession>
<feature type="transmembrane region" description="Helical" evidence="1">
    <location>
        <begin position="128"/>
        <end position="157"/>
    </location>
</feature>
<dbReference type="AlphaFoldDB" id="A0A812D8R8"/>
<feature type="transmembrane region" description="Helical" evidence="1">
    <location>
        <begin position="7"/>
        <end position="27"/>
    </location>
</feature>
<name>A0A812D8R8_ACAPH</name>
<evidence type="ECO:0000256" key="1">
    <source>
        <dbReference type="SAM" id="Phobius"/>
    </source>
</evidence>
<keyword evidence="1" id="KW-0472">Membrane</keyword>
<keyword evidence="3" id="KW-1185">Reference proteome</keyword>
<proteinExistence type="predicted"/>
<keyword evidence="1" id="KW-1133">Transmembrane helix</keyword>
<dbReference type="Proteomes" id="UP000597762">
    <property type="component" value="Unassembled WGS sequence"/>
</dbReference>
<feature type="transmembrane region" description="Helical" evidence="1">
    <location>
        <begin position="94"/>
        <end position="116"/>
    </location>
</feature>
<gene>
    <name evidence="2" type="ORF">SPHA_49037</name>
</gene>
<organism evidence="2 3">
    <name type="scientific">Acanthosepion pharaonis</name>
    <name type="common">Pharaoh cuttlefish</name>
    <name type="synonym">Sepia pharaonis</name>
    <dbReference type="NCBI Taxonomy" id="158019"/>
    <lineage>
        <taxon>Eukaryota</taxon>
        <taxon>Metazoa</taxon>
        <taxon>Spiralia</taxon>
        <taxon>Lophotrochozoa</taxon>
        <taxon>Mollusca</taxon>
        <taxon>Cephalopoda</taxon>
        <taxon>Coleoidea</taxon>
        <taxon>Decapodiformes</taxon>
        <taxon>Sepiida</taxon>
        <taxon>Sepiina</taxon>
        <taxon>Sepiidae</taxon>
        <taxon>Acanthosepion</taxon>
    </lineage>
</organism>
<feature type="transmembrane region" description="Helical" evidence="1">
    <location>
        <begin position="67"/>
        <end position="88"/>
    </location>
</feature>
<dbReference type="EMBL" id="CAHIKZ030002777">
    <property type="protein sequence ID" value="CAE1291930.1"/>
    <property type="molecule type" value="Genomic_DNA"/>
</dbReference>
<protein>
    <submittedName>
        <fullName evidence="2">Uncharacterized protein</fullName>
    </submittedName>
</protein>
<evidence type="ECO:0000313" key="3">
    <source>
        <dbReference type="Proteomes" id="UP000597762"/>
    </source>
</evidence>
<feature type="transmembrane region" description="Helical" evidence="1">
    <location>
        <begin position="33"/>
        <end position="60"/>
    </location>
</feature>
<reference evidence="2" key="1">
    <citation type="submission" date="2021-01" db="EMBL/GenBank/DDBJ databases">
        <authorList>
            <person name="Li R."/>
            <person name="Bekaert M."/>
        </authorList>
    </citation>
    <scope>NUCLEOTIDE SEQUENCE</scope>
    <source>
        <strain evidence="2">Farmed</strain>
    </source>
</reference>
<sequence length="191" mass="22791">MKSPPFVFFLSFSFSFVSVYLSIYLSISSLCFIFSFLLHLFYIFLGVPTVFFFHIIYFIFPTSIIFLINFLIIDFLLGMSSIFLPFFIHSFRPFFFHLFIQIHLSYFPIIFFYFLPSNSVFFNPVQRLLSFFLFFISISSLVFPFFSTTFLTSVIVINCLPSTDFTLPNSCEYPLFHFKTFPFFCHFPYFI</sequence>
<evidence type="ECO:0000313" key="2">
    <source>
        <dbReference type="EMBL" id="CAE1291930.1"/>
    </source>
</evidence>